<dbReference type="Gene3D" id="3.30.70.1070">
    <property type="entry name" value="Sporulation related repeat"/>
    <property type="match status" value="1"/>
</dbReference>
<evidence type="ECO:0000313" key="4">
    <source>
        <dbReference type="Proteomes" id="UP000027471"/>
    </source>
</evidence>
<protein>
    <recommendedName>
        <fullName evidence="2">SPOR domain-containing protein</fullName>
    </recommendedName>
</protein>
<dbReference type="Pfam" id="PF05036">
    <property type="entry name" value="SPOR"/>
    <property type="match status" value="1"/>
</dbReference>
<sequence>MAAYDDRNGGAYGYGAQAPYQTHPSDPEIAPRAGRPMSRWVNLAGAATSVVMILGLVVWGYKLAMRDLNGVPVIRAIDGPARIAPQDPGGELARHTGLAVNDVAGTGSAAPAPDRVVLAPAPIGLSDEDLPMGEMATQIGAANAPMAAPAGQGGVETSPEDTLIQAAVALPAAQDTPAPALDIPVEPAAESPEIPAPRPEEIALKETPDVIPASVPGVSVSPRPLAKPEHDSLLAVALEQAVTKSMGTQSSESKVTDLDPASLSAGTRLAQLGAFDSAQDAKTAWDSAVQRFGALMEGKQRVIQKASSGGRDFYRLRVVGFSDVTEARQFCVALQAEGQNCIPTVVR</sequence>
<feature type="transmembrane region" description="Helical" evidence="1">
    <location>
        <begin position="40"/>
        <end position="61"/>
    </location>
</feature>
<dbReference type="EMBL" id="AUNB01000034">
    <property type="protein sequence ID" value="KEO58488.1"/>
    <property type="molecule type" value="Genomic_DNA"/>
</dbReference>
<dbReference type="GO" id="GO:0042834">
    <property type="term" value="F:peptidoglycan binding"/>
    <property type="evidence" value="ECO:0007669"/>
    <property type="project" value="InterPro"/>
</dbReference>
<dbReference type="Proteomes" id="UP000027471">
    <property type="component" value="Unassembled WGS sequence"/>
</dbReference>
<dbReference type="STRING" id="1353528.DT23_16425"/>
<dbReference type="AlphaFoldDB" id="A0A074JS79"/>
<accession>A0A074JS79</accession>
<dbReference type="RefSeq" id="WP_051697242.1">
    <property type="nucleotide sequence ID" value="NZ_AUNB01000034.1"/>
</dbReference>
<feature type="domain" description="SPOR" evidence="2">
    <location>
        <begin position="262"/>
        <end position="347"/>
    </location>
</feature>
<dbReference type="InterPro" id="IPR007730">
    <property type="entry name" value="SPOR-like_dom"/>
</dbReference>
<evidence type="ECO:0000256" key="1">
    <source>
        <dbReference type="SAM" id="Phobius"/>
    </source>
</evidence>
<evidence type="ECO:0000259" key="2">
    <source>
        <dbReference type="PROSITE" id="PS51724"/>
    </source>
</evidence>
<name>A0A074JS79_9RHOB</name>
<gene>
    <name evidence="3" type="ORF">DT23_16425</name>
</gene>
<dbReference type="PROSITE" id="PS51724">
    <property type="entry name" value="SPOR"/>
    <property type="match status" value="1"/>
</dbReference>
<keyword evidence="1" id="KW-0812">Transmembrane</keyword>
<reference evidence="3 4" key="1">
    <citation type="journal article" date="2015" name="Antonie Van Leeuwenhoek">
        <title>Thioclava indica sp. nov., isolated from surface seawater of the Indian Ocean.</title>
        <authorList>
            <person name="Liu Y."/>
            <person name="Lai Q."/>
            <person name="Du J."/>
            <person name="Xu H."/>
            <person name="Jiang L."/>
            <person name="Shao Z."/>
        </authorList>
    </citation>
    <scope>NUCLEOTIDE SEQUENCE [LARGE SCALE GENOMIC DNA]</scope>
    <source>
        <strain evidence="3 4">DT23-4</strain>
    </source>
</reference>
<proteinExistence type="predicted"/>
<keyword evidence="1" id="KW-1133">Transmembrane helix</keyword>
<evidence type="ECO:0000313" key="3">
    <source>
        <dbReference type="EMBL" id="KEO58488.1"/>
    </source>
</evidence>
<comment type="caution">
    <text evidence="3">The sequence shown here is derived from an EMBL/GenBank/DDBJ whole genome shotgun (WGS) entry which is preliminary data.</text>
</comment>
<keyword evidence="4" id="KW-1185">Reference proteome</keyword>
<dbReference type="InterPro" id="IPR036680">
    <property type="entry name" value="SPOR-like_sf"/>
</dbReference>
<dbReference type="eggNOG" id="COG3087">
    <property type="taxonomic scope" value="Bacteria"/>
</dbReference>
<keyword evidence="1" id="KW-0472">Membrane</keyword>
<organism evidence="3 4">
    <name type="scientific">Thioclava indica</name>
    <dbReference type="NCBI Taxonomy" id="1353528"/>
    <lineage>
        <taxon>Bacteria</taxon>
        <taxon>Pseudomonadati</taxon>
        <taxon>Pseudomonadota</taxon>
        <taxon>Alphaproteobacteria</taxon>
        <taxon>Rhodobacterales</taxon>
        <taxon>Paracoccaceae</taxon>
        <taxon>Thioclava</taxon>
    </lineage>
</organism>